<sequence length="653" mass="71082">MTFHQGYICEVLVFLVSSCDRYGVHSTISNGSCIFVPFLGISKEASGDRRCLPFFFAATPPSASHRPTAGCEYSAMQRLEWRGVSQKSWVPLVLLVLFLGGITESVGQTASPRRTARPARPPPSPSPPPPPPLTLSAIGSFAALEAPFCSMAPLVTRDPHGAELNLTLPDLDGSTFPTAFSFPGSFENHNCSCPASPYNLFWGADAQLENRSERQTPYRATRRFYPFRMYMAAGLPTPTEPPTSLVIQIDPERALCYDVNLASYTSPGNAGHAFKGELWFRPDHARVGDSTLGIPVSAYLGYSVSSDMLELTLDLFELRSRLAEATVSAAGNPRSTGDPLARGVFLLGRCGNYNLRRICTGEPMPGSTITTCLAAFTSTRSPPPPRAVLRPLPPPPMKQLRPLAPAELEVGFSGGESTRMWPTVFEDIPPSPPRRIVRSPPRSAGSGSVEDIECSVDGGGTITTDNEQFPFGDFKSSVCGCSASPYGIRFGPEITYRGMTYYSFRLYRKSCDTSLFAEDAPVCSTINTTINKIAFRYEAAAAQCFDMALPTVDFGLNWRGVRFWPDSEPILPTSSWLSARIGYSYDLNHIELFIYGLKRAYTDGTFLITKCAALGSFSNVCKDTSEGNCVFAFVDTPGHRFVTICKAQGLPAI</sequence>
<keyword evidence="3" id="KW-1185">Reference proteome</keyword>
<name>D8U0Q8_VOLCA</name>
<organism evidence="3">
    <name type="scientific">Volvox carteri f. nagariensis</name>
    <dbReference type="NCBI Taxonomy" id="3068"/>
    <lineage>
        <taxon>Eukaryota</taxon>
        <taxon>Viridiplantae</taxon>
        <taxon>Chlorophyta</taxon>
        <taxon>core chlorophytes</taxon>
        <taxon>Chlorophyceae</taxon>
        <taxon>CS clade</taxon>
        <taxon>Chlamydomonadales</taxon>
        <taxon>Volvocaceae</taxon>
        <taxon>Volvox</taxon>
    </lineage>
</organism>
<dbReference type="EMBL" id="GL378349">
    <property type="protein sequence ID" value="EFJ46681.1"/>
    <property type="molecule type" value="Genomic_DNA"/>
</dbReference>
<feature type="compositionally biased region" description="Pro residues" evidence="1">
    <location>
        <begin position="119"/>
        <end position="133"/>
    </location>
</feature>
<protein>
    <submittedName>
        <fullName evidence="2">Uncharacterized protein</fullName>
    </submittedName>
</protein>
<dbReference type="Proteomes" id="UP000001058">
    <property type="component" value="Unassembled WGS sequence"/>
</dbReference>
<evidence type="ECO:0000256" key="1">
    <source>
        <dbReference type="SAM" id="MobiDB-lite"/>
    </source>
</evidence>
<evidence type="ECO:0000313" key="3">
    <source>
        <dbReference type="Proteomes" id="UP000001058"/>
    </source>
</evidence>
<dbReference type="OrthoDB" id="540540at2759"/>
<dbReference type="RefSeq" id="XP_002952210.1">
    <property type="nucleotide sequence ID" value="XM_002952164.1"/>
</dbReference>
<dbReference type="AlphaFoldDB" id="D8U0Q8"/>
<gene>
    <name evidence="2" type="ORF">VOLCADRAFT_105429</name>
</gene>
<feature type="region of interest" description="Disordered" evidence="1">
    <location>
        <begin position="108"/>
        <end position="133"/>
    </location>
</feature>
<dbReference type="InParanoid" id="D8U0Q8"/>
<proteinExistence type="predicted"/>
<reference evidence="2 3" key="1">
    <citation type="journal article" date="2010" name="Science">
        <title>Genomic analysis of organismal complexity in the multicellular green alga Volvox carteri.</title>
        <authorList>
            <person name="Prochnik S.E."/>
            <person name="Umen J."/>
            <person name="Nedelcu A.M."/>
            <person name="Hallmann A."/>
            <person name="Miller S.M."/>
            <person name="Nishii I."/>
            <person name="Ferris P."/>
            <person name="Kuo A."/>
            <person name="Mitros T."/>
            <person name="Fritz-Laylin L.K."/>
            <person name="Hellsten U."/>
            <person name="Chapman J."/>
            <person name="Simakov O."/>
            <person name="Rensing S.A."/>
            <person name="Terry A."/>
            <person name="Pangilinan J."/>
            <person name="Kapitonov V."/>
            <person name="Jurka J."/>
            <person name="Salamov A."/>
            <person name="Shapiro H."/>
            <person name="Schmutz J."/>
            <person name="Grimwood J."/>
            <person name="Lindquist E."/>
            <person name="Lucas S."/>
            <person name="Grigoriev I.V."/>
            <person name="Schmitt R."/>
            <person name="Kirk D."/>
            <person name="Rokhsar D.S."/>
        </authorList>
    </citation>
    <scope>NUCLEOTIDE SEQUENCE [LARGE SCALE GENOMIC DNA]</scope>
    <source>
        <strain evidence="3">f. Nagariensis / Eve</strain>
    </source>
</reference>
<dbReference type="KEGG" id="vcn:VOLCADRAFT_105429"/>
<evidence type="ECO:0000313" key="2">
    <source>
        <dbReference type="EMBL" id="EFJ46681.1"/>
    </source>
</evidence>
<dbReference type="GeneID" id="9628461"/>
<dbReference type="STRING" id="3068.D8U0Q8"/>
<accession>D8U0Q8</accession>
<feature type="region of interest" description="Disordered" evidence="1">
    <location>
        <begin position="425"/>
        <end position="451"/>
    </location>
</feature>